<keyword evidence="8 9" id="KW-0482">Metalloprotease</keyword>
<feature type="domain" description="Peptidase M4" evidence="10">
    <location>
        <begin position="218"/>
        <end position="365"/>
    </location>
</feature>
<feature type="domain" description="Peptidase M4 C-terminal" evidence="11">
    <location>
        <begin position="368"/>
        <end position="516"/>
    </location>
</feature>
<feature type="chain" id="PRO_5044991405" description="Neutral metalloproteinase" evidence="9">
    <location>
        <begin position="21"/>
        <end position="517"/>
    </location>
</feature>
<dbReference type="InterPro" id="IPR011096">
    <property type="entry name" value="FTP_domain"/>
</dbReference>
<dbReference type="Pfam" id="PF01447">
    <property type="entry name" value="Peptidase_M4"/>
    <property type="match status" value="1"/>
</dbReference>
<dbReference type="Gene3D" id="3.10.450.490">
    <property type="match status" value="1"/>
</dbReference>
<dbReference type="Pfam" id="PF02868">
    <property type="entry name" value="Peptidase_M4_C"/>
    <property type="match status" value="1"/>
</dbReference>
<dbReference type="InterPro" id="IPR050728">
    <property type="entry name" value="Zinc_Metalloprotease_M4"/>
</dbReference>
<evidence type="ECO:0000256" key="9">
    <source>
        <dbReference type="RuleBase" id="RU366073"/>
    </source>
</evidence>
<evidence type="ECO:0000259" key="12">
    <source>
        <dbReference type="Pfam" id="PF07504"/>
    </source>
</evidence>
<feature type="signal peptide" evidence="9">
    <location>
        <begin position="1"/>
        <end position="20"/>
    </location>
</feature>
<evidence type="ECO:0000256" key="7">
    <source>
        <dbReference type="ARBA" id="ARBA00022833"/>
    </source>
</evidence>
<dbReference type="SUPFAM" id="SSF55486">
    <property type="entry name" value="Metalloproteases ('zincins'), catalytic domain"/>
    <property type="match status" value="1"/>
</dbReference>
<dbReference type="PRINTS" id="PR00730">
    <property type="entry name" value="THERMOLYSIN"/>
</dbReference>
<dbReference type="InterPro" id="IPR001570">
    <property type="entry name" value="Peptidase_M4_C_domain"/>
</dbReference>
<dbReference type="Proteomes" id="UP001208017">
    <property type="component" value="Unassembled WGS sequence"/>
</dbReference>
<evidence type="ECO:0000256" key="8">
    <source>
        <dbReference type="ARBA" id="ARBA00023049"/>
    </source>
</evidence>
<evidence type="ECO:0000256" key="1">
    <source>
        <dbReference type="ARBA" id="ARBA00001947"/>
    </source>
</evidence>
<dbReference type="Pfam" id="PF07504">
    <property type="entry name" value="FTP"/>
    <property type="match status" value="1"/>
</dbReference>
<dbReference type="InterPro" id="IPR023612">
    <property type="entry name" value="Peptidase_M4"/>
</dbReference>
<accession>A0ABT3X0Z5</accession>
<dbReference type="CDD" id="cd09597">
    <property type="entry name" value="M4_TLP"/>
    <property type="match status" value="1"/>
</dbReference>
<name>A0ABT3X0Z5_9BACL</name>
<comment type="caution">
    <text evidence="13">The sequence shown here is derived from an EMBL/GenBank/DDBJ whole genome shotgun (WGS) entry which is preliminary data.</text>
</comment>
<keyword evidence="9" id="KW-0964">Secreted</keyword>
<evidence type="ECO:0000256" key="4">
    <source>
        <dbReference type="ARBA" id="ARBA00022723"/>
    </source>
</evidence>
<comment type="function">
    <text evidence="9">Extracellular zinc metalloprotease.</text>
</comment>
<dbReference type="EMBL" id="JAPMLT010000002">
    <property type="protein sequence ID" value="MCX7569652.1"/>
    <property type="molecule type" value="Genomic_DNA"/>
</dbReference>
<keyword evidence="5 9" id="KW-0732">Signal</keyword>
<gene>
    <name evidence="13" type="ORF">OS242_06720</name>
</gene>
<dbReference type="InterPro" id="IPR013856">
    <property type="entry name" value="Peptidase_M4_domain"/>
</dbReference>
<feature type="domain" description="FTP" evidence="12">
    <location>
        <begin position="77"/>
        <end position="122"/>
    </location>
</feature>
<evidence type="ECO:0000256" key="5">
    <source>
        <dbReference type="ARBA" id="ARBA00022729"/>
    </source>
</evidence>
<evidence type="ECO:0000256" key="6">
    <source>
        <dbReference type="ARBA" id="ARBA00022801"/>
    </source>
</evidence>
<reference evidence="13 14" key="1">
    <citation type="submission" date="2022-11" db="EMBL/GenBank/DDBJ databases">
        <title>Study of microbial diversity in lake waters.</title>
        <authorList>
            <person name="Zhang J."/>
        </authorList>
    </citation>
    <scope>NUCLEOTIDE SEQUENCE [LARGE SCALE GENOMIC DNA]</scope>
    <source>
        <strain evidence="13 14">DT12</strain>
    </source>
</reference>
<evidence type="ECO:0000259" key="10">
    <source>
        <dbReference type="Pfam" id="PF01447"/>
    </source>
</evidence>
<evidence type="ECO:0000256" key="3">
    <source>
        <dbReference type="ARBA" id="ARBA00022670"/>
    </source>
</evidence>
<keyword evidence="7 9" id="KW-0862">Zinc</keyword>
<comment type="similarity">
    <text evidence="2 9">Belongs to the peptidase M4 family.</text>
</comment>
<keyword evidence="6 9" id="KW-0378">Hydrolase</keyword>
<keyword evidence="14" id="KW-1185">Reference proteome</keyword>
<dbReference type="Gene3D" id="1.10.390.10">
    <property type="entry name" value="Neutral Protease Domain 2"/>
    <property type="match status" value="1"/>
</dbReference>
<proteinExistence type="inferred from homology"/>
<comment type="subcellular location">
    <subcellularLocation>
        <location evidence="9">Secreted</location>
    </subcellularLocation>
</comment>
<dbReference type="PANTHER" id="PTHR33794">
    <property type="entry name" value="BACILLOLYSIN"/>
    <property type="match status" value="1"/>
</dbReference>
<evidence type="ECO:0000259" key="11">
    <source>
        <dbReference type="Pfam" id="PF02868"/>
    </source>
</evidence>
<evidence type="ECO:0000313" key="13">
    <source>
        <dbReference type="EMBL" id="MCX7569652.1"/>
    </source>
</evidence>
<organism evidence="13 14">
    <name type="scientific">Tumebacillus lacus</name>
    <dbReference type="NCBI Taxonomy" id="2995335"/>
    <lineage>
        <taxon>Bacteria</taxon>
        <taxon>Bacillati</taxon>
        <taxon>Bacillota</taxon>
        <taxon>Bacilli</taxon>
        <taxon>Bacillales</taxon>
        <taxon>Alicyclobacillaceae</taxon>
        <taxon>Tumebacillus</taxon>
    </lineage>
</organism>
<comment type="cofactor">
    <cofactor evidence="1 9">
        <name>Zn(2+)</name>
        <dbReference type="ChEBI" id="CHEBI:29105"/>
    </cofactor>
</comment>
<evidence type="ECO:0000313" key="14">
    <source>
        <dbReference type="Proteomes" id="UP001208017"/>
    </source>
</evidence>
<keyword evidence="4" id="KW-0479">Metal-binding</keyword>
<dbReference type="Gene3D" id="3.10.450.40">
    <property type="match status" value="1"/>
</dbReference>
<keyword evidence="3 9" id="KW-0645">Protease</keyword>
<sequence length="517" mass="55417">MNKKMIATLVLSSLVASAFAVNAGAAPDKQVLKDENGQVHTVVGQLGKVSGATAEERALNALDKAKGEFGFDKAAGTFKVKKSHKDENGTTHTKLDQVINGIPVFAQQMIVHETEGTVEGITSGYQALTANTDKARLNDKKAIQAALASTNTASDAAFTQAPAAELLYFPQGDQAILSYKVSFAADGETPVRYDVFVNAVDGTILNTINKVEHTAAVGTGVGVDGVTKTGLNTNLKSGTYYLEDVSKPMTGMIRTRDLRNSTFGFFIYNMTDADNHWDASTQRAGVDAHYYAGMVYDWYKNNVNRNSINDAGMSLESRVRYGSKYNNAFWDGSQMTYGDGDGVNFRAFSGALDVVAHELTHGVTEYTSGLVYQNQSGALNESWSDALGATIDSNDWLMGEDICLPGGTYTAFRSMQDPTLYGDPAHMNDYINTTDDNGGVHSNSGIPNKAFYNFATAIGSRNNAAKVWYTASRDYMTSSTNFSGARAATLQAASALYGSGSSTYTALQNAWSAVGVY</sequence>
<evidence type="ECO:0000256" key="2">
    <source>
        <dbReference type="ARBA" id="ARBA00009388"/>
    </source>
</evidence>
<dbReference type="PANTHER" id="PTHR33794:SF1">
    <property type="entry name" value="BACILLOLYSIN"/>
    <property type="match status" value="1"/>
</dbReference>
<dbReference type="EC" id="3.4.24.-" evidence="9"/>
<dbReference type="Gene3D" id="3.10.170.10">
    <property type="match status" value="1"/>
</dbReference>
<protein>
    <recommendedName>
        <fullName evidence="9">Neutral metalloproteinase</fullName>
        <ecNumber evidence="9">3.4.24.-</ecNumber>
    </recommendedName>
</protein>
<dbReference type="RefSeq" id="WP_267150887.1">
    <property type="nucleotide sequence ID" value="NZ_JAPMLT010000002.1"/>
</dbReference>
<dbReference type="InterPro" id="IPR027268">
    <property type="entry name" value="Peptidase_M4/M1_CTD_sf"/>
</dbReference>